<keyword evidence="4" id="KW-1185">Reference proteome</keyword>
<organism evidence="3 4">
    <name type="scientific">Jiangella anatolica</name>
    <dbReference type="NCBI Taxonomy" id="2670374"/>
    <lineage>
        <taxon>Bacteria</taxon>
        <taxon>Bacillati</taxon>
        <taxon>Actinomycetota</taxon>
        <taxon>Actinomycetes</taxon>
        <taxon>Jiangellales</taxon>
        <taxon>Jiangellaceae</taxon>
        <taxon>Jiangella</taxon>
    </lineage>
</organism>
<feature type="domain" description="HTH cro/C1-type" evidence="2">
    <location>
        <begin position="11"/>
        <end position="65"/>
    </location>
</feature>
<dbReference type="AlphaFoldDB" id="A0A2W2CCM3"/>
<dbReference type="PANTHER" id="PTHR46797:SF1">
    <property type="entry name" value="METHYLPHOSPHONATE SYNTHASE"/>
    <property type="match status" value="1"/>
</dbReference>
<name>A0A2W2CCM3_9ACTN</name>
<dbReference type="GO" id="GO:0003677">
    <property type="term" value="F:DNA binding"/>
    <property type="evidence" value="ECO:0007669"/>
    <property type="project" value="UniProtKB-KW"/>
</dbReference>
<protein>
    <submittedName>
        <fullName evidence="3">XRE family transcriptional regulator</fullName>
    </submittedName>
</protein>
<dbReference type="PROSITE" id="PS50943">
    <property type="entry name" value="HTH_CROC1"/>
    <property type="match status" value="1"/>
</dbReference>
<comment type="caution">
    <text evidence="3">The sequence shown here is derived from an EMBL/GenBank/DDBJ whole genome shotgun (WGS) entry which is preliminary data.</text>
</comment>
<evidence type="ECO:0000313" key="3">
    <source>
        <dbReference type="EMBL" id="PZF86047.1"/>
    </source>
</evidence>
<evidence type="ECO:0000259" key="2">
    <source>
        <dbReference type="PROSITE" id="PS50943"/>
    </source>
</evidence>
<evidence type="ECO:0000256" key="1">
    <source>
        <dbReference type="ARBA" id="ARBA00023125"/>
    </source>
</evidence>
<dbReference type="CDD" id="cd00093">
    <property type="entry name" value="HTH_XRE"/>
    <property type="match status" value="1"/>
</dbReference>
<dbReference type="Gene3D" id="1.10.260.40">
    <property type="entry name" value="lambda repressor-like DNA-binding domains"/>
    <property type="match status" value="1"/>
</dbReference>
<dbReference type="SMART" id="SM00530">
    <property type="entry name" value="HTH_XRE"/>
    <property type="match status" value="1"/>
</dbReference>
<reference evidence="3 4" key="1">
    <citation type="submission" date="2018-01" db="EMBL/GenBank/DDBJ databases">
        <title>Draft genome sequence of Jiangella sp. GTF31.</title>
        <authorList>
            <person name="Sahin N."/>
            <person name="Ay H."/>
            <person name="Saygin H."/>
        </authorList>
    </citation>
    <scope>NUCLEOTIDE SEQUENCE [LARGE SCALE GENOMIC DNA]</scope>
    <source>
        <strain evidence="3 4">GTF31</strain>
    </source>
</reference>
<dbReference type="Pfam" id="PF13560">
    <property type="entry name" value="HTH_31"/>
    <property type="match status" value="1"/>
</dbReference>
<dbReference type="EMBL" id="POTW01000004">
    <property type="protein sequence ID" value="PZF86047.1"/>
    <property type="molecule type" value="Genomic_DNA"/>
</dbReference>
<dbReference type="InterPro" id="IPR001387">
    <property type="entry name" value="Cro/C1-type_HTH"/>
</dbReference>
<gene>
    <name evidence="3" type="ORF">C1I92_02345</name>
</gene>
<dbReference type="SUPFAM" id="SSF47413">
    <property type="entry name" value="lambda repressor-like DNA-binding domains"/>
    <property type="match status" value="1"/>
</dbReference>
<evidence type="ECO:0000313" key="4">
    <source>
        <dbReference type="Proteomes" id="UP000248764"/>
    </source>
</evidence>
<keyword evidence="1" id="KW-0238">DNA-binding</keyword>
<dbReference type="InterPro" id="IPR050807">
    <property type="entry name" value="TransReg_Diox_bact_type"/>
</dbReference>
<dbReference type="GO" id="GO:0005829">
    <property type="term" value="C:cytosol"/>
    <property type="evidence" value="ECO:0007669"/>
    <property type="project" value="TreeGrafter"/>
</dbReference>
<accession>A0A2W2CCM3</accession>
<dbReference type="Proteomes" id="UP000248764">
    <property type="component" value="Unassembled WGS sequence"/>
</dbReference>
<proteinExistence type="predicted"/>
<dbReference type="GO" id="GO:0003700">
    <property type="term" value="F:DNA-binding transcription factor activity"/>
    <property type="evidence" value="ECO:0007669"/>
    <property type="project" value="TreeGrafter"/>
</dbReference>
<dbReference type="InterPro" id="IPR010982">
    <property type="entry name" value="Lambda_DNA-bd_dom_sf"/>
</dbReference>
<dbReference type="RefSeq" id="WP_111253054.1">
    <property type="nucleotide sequence ID" value="NZ_POTW01000004.1"/>
</dbReference>
<sequence>MGSRADLGRALADFRTEKGLSQSALAELVGEDRAWVAKNEAGTRRVDAVELTRIAKALGVGLDEILDRAKLEHRLPDRPGGADV</sequence>
<dbReference type="PANTHER" id="PTHR46797">
    <property type="entry name" value="HTH-TYPE TRANSCRIPTIONAL REGULATOR"/>
    <property type="match status" value="1"/>
</dbReference>